<dbReference type="GO" id="GO:0005829">
    <property type="term" value="C:cytosol"/>
    <property type="evidence" value="ECO:0007669"/>
    <property type="project" value="TreeGrafter"/>
</dbReference>
<dbReference type="EMBL" id="RAQK01000002">
    <property type="protein sequence ID" value="RKE93833.1"/>
    <property type="molecule type" value="Genomic_DNA"/>
</dbReference>
<dbReference type="GO" id="GO:0000049">
    <property type="term" value="F:tRNA binding"/>
    <property type="evidence" value="ECO:0007669"/>
    <property type="project" value="UniProtKB-KW"/>
</dbReference>
<dbReference type="InterPro" id="IPR023033">
    <property type="entry name" value="Ala_tRNA_ligase_euk/bac"/>
</dbReference>
<dbReference type="InterPro" id="IPR018162">
    <property type="entry name" value="Ala-tRNA-ligase_IIc_anticod-bd"/>
</dbReference>
<feature type="domain" description="Alanyl-transfer RNA synthetases family profile" evidence="13">
    <location>
        <begin position="2"/>
        <end position="720"/>
    </location>
</feature>
<comment type="domain">
    <text evidence="12">Consists of three domains; the N-terminal catalytic domain, the editing domain and the C-terminal C-Ala domain. The editing domain removes incorrectly charged amino acids, while the C-Ala domain, along with tRNA(Ala), serves as a bridge to cooperatively bring together the editing and aminoacylation centers thus stimulating deacylation of misacylated tRNAs.</text>
</comment>
<keyword evidence="3 12" id="KW-0820">tRNA-binding</keyword>
<dbReference type="FunFam" id="3.30.54.20:FF:000001">
    <property type="entry name" value="Alanine--tRNA ligase"/>
    <property type="match status" value="1"/>
</dbReference>
<comment type="function">
    <text evidence="12">Catalyzes the attachment of alanine to tRNA(Ala) in a two-step reaction: alanine is first activated by ATP to form Ala-AMP and then transferred to the acceptor end of tRNA(Ala). Also edits incorrectly charged Ser-tRNA(Ala) and Gly-tRNA(Ala) via its editing domain.</text>
</comment>
<comment type="similarity">
    <text evidence="2 12">Belongs to the class-II aminoacyl-tRNA synthetase family.</text>
</comment>
<dbReference type="GO" id="GO:0002161">
    <property type="term" value="F:aminoacyl-tRNA deacylase activity"/>
    <property type="evidence" value="ECO:0007669"/>
    <property type="project" value="TreeGrafter"/>
</dbReference>
<protein>
    <recommendedName>
        <fullName evidence="12">Alanine--tRNA ligase</fullName>
        <ecNumber evidence="12">6.1.1.7</ecNumber>
    </recommendedName>
    <alternativeName>
        <fullName evidence="12">Alanyl-tRNA synthetase</fullName>
        <shortName evidence="12">AlaRS</shortName>
    </alternativeName>
</protein>
<dbReference type="Gene3D" id="3.30.54.20">
    <property type="match status" value="1"/>
</dbReference>
<evidence type="ECO:0000259" key="13">
    <source>
        <dbReference type="PROSITE" id="PS50860"/>
    </source>
</evidence>
<comment type="cofactor">
    <cofactor evidence="12">
        <name>Zn(2+)</name>
        <dbReference type="ChEBI" id="CHEBI:29105"/>
    </cofactor>
    <text evidence="12">Binds 1 zinc ion per subunit.</text>
</comment>
<dbReference type="InterPro" id="IPR003156">
    <property type="entry name" value="DHHA1_dom"/>
</dbReference>
<dbReference type="STRING" id="1443111.Z949_1588"/>
<evidence type="ECO:0000313" key="15">
    <source>
        <dbReference type="Proteomes" id="UP000284407"/>
    </source>
</evidence>
<keyword evidence="10 12" id="KW-0648">Protein biosynthesis</keyword>
<reference evidence="14 15" key="1">
    <citation type="submission" date="2018-09" db="EMBL/GenBank/DDBJ databases">
        <title>Genomic Encyclopedia of Archaeal and Bacterial Type Strains, Phase II (KMG-II): from individual species to whole genera.</title>
        <authorList>
            <person name="Goeker M."/>
        </authorList>
    </citation>
    <scope>NUCLEOTIDE SEQUENCE [LARGE SCALE GENOMIC DNA]</scope>
    <source>
        <strain evidence="14 15">DSM 11458</strain>
    </source>
</reference>
<evidence type="ECO:0000256" key="7">
    <source>
        <dbReference type="ARBA" id="ARBA00022833"/>
    </source>
</evidence>
<sequence length="884" mass="94980">MQTLNEIRSNFLTYFGDKGHTVVPSSPLVPRNDPTLMFTAAGMVQFKNLFTGVETRDYTRATTAQKCVRAGGKHNDLDNVGYTARHHTFFEMLGNFSFGDYFKEDAIPMAWDLLTKVFGIDASRLIVTVYHTDDEAVAIWKKHAGLSDDRIIRIATDDNFWSAGPTGPCGPCTEIFYDHGDHIWGGPPGSPEEDGDRFVEIWNLVFMQYEQFEDGTRRDLPNKSIDTGMGIERVAALLQGTNDNYSTDLMRSLIEASANATSSDPDGPGKTHHRVIADHLRSTSFLMADGVMPSNDGRGYVLRRIMRRAMRHAHLLGAKDPLMHRLVPALVAQMGQAYPELGQAQSMIQQTLLQEETRFRQTLDRGLKLLDEELVMLPEGGELAGATAFKLYDTFGFPLDLTQDALREKGRTVDTDGFTSAMAEQKAKARAAWSGSGEAADATIWFDVADKAGVTEFLGYDTETAEGKIAALVQDGSGVVNVSEGGEVQIALNQTPFYAESGGQLGDTGIIRTDTGTARITDTRKAAGVFIHFAKVEKGSISNGQSAVLEVDHGRRTAIRANHSATHLLHEALRHALGDHVAQRGSLNADDRLRFDFSHSETISAEDILTIEAEVNTYIRQNTAVETRIMTPDDARALGAQALFGEKYGDEVRVVSMGRQDASGKGADRNTYSLELCGGTHVARTGDIGAFVLLGDSASSAGVRRIEALTGEAAIAHLRAQDSLLAQAALELKSPASAVPARVRALMDERRALANEVAQLRRELAMSGGTSAPVAREVNGISFHAQTLSGVTGKDLPALMDEHKARLGSGVVLLIADTGDKAAVAAGVTKDLTDRISAVDILRAAVSELGGKGGGGRPDMAQGGGASAQNAEAAIAAAENILKG</sequence>
<evidence type="ECO:0000256" key="4">
    <source>
        <dbReference type="ARBA" id="ARBA00022598"/>
    </source>
</evidence>
<dbReference type="EC" id="6.1.1.7" evidence="12"/>
<dbReference type="OrthoDB" id="9803884at2"/>
<evidence type="ECO:0000313" key="14">
    <source>
        <dbReference type="EMBL" id="RKE93833.1"/>
    </source>
</evidence>
<evidence type="ECO:0000256" key="2">
    <source>
        <dbReference type="ARBA" id="ARBA00008226"/>
    </source>
</evidence>
<dbReference type="FunFam" id="2.40.30.130:FF:000001">
    <property type="entry name" value="Alanine--tRNA ligase"/>
    <property type="match status" value="1"/>
</dbReference>
<keyword evidence="15" id="KW-1185">Reference proteome</keyword>
<dbReference type="PROSITE" id="PS50860">
    <property type="entry name" value="AA_TRNA_LIGASE_II_ALA"/>
    <property type="match status" value="1"/>
</dbReference>
<dbReference type="SUPFAM" id="SSF55186">
    <property type="entry name" value="ThrRS/AlaRS common domain"/>
    <property type="match status" value="1"/>
</dbReference>
<dbReference type="Pfam" id="PF01411">
    <property type="entry name" value="tRNA-synt_2c"/>
    <property type="match status" value="1"/>
</dbReference>
<dbReference type="SUPFAM" id="SSF101353">
    <property type="entry name" value="Putative anticodon-binding domain of alanyl-tRNA synthetase (AlaRS)"/>
    <property type="match status" value="1"/>
</dbReference>
<dbReference type="InterPro" id="IPR018164">
    <property type="entry name" value="Ala-tRNA-synth_IIc_N"/>
</dbReference>
<comment type="caution">
    <text evidence="14">The sequence shown here is derived from an EMBL/GenBank/DDBJ whole genome shotgun (WGS) entry which is preliminary data.</text>
</comment>
<organism evidence="14 15">
    <name type="scientific">Sulfitobacter guttiformis</name>
    <dbReference type="NCBI Taxonomy" id="74349"/>
    <lineage>
        <taxon>Bacteria</taxon>
        <taxon>Pseudomonadati</taxon>
        <taxon>Pseudomonadota</taxon>
        <taxon>Alphaproteobacteria</taxon>
        <taxon>Rhodobacterales</taxon>
        <taxon>Roseobacteraceae</taxon>
        <taxon>Sulfitobacter</taxon>
    </lineage>
</organism>
<dbReference type="InterPro" id="IPR018165">
    <property type="entry name" value="Ala-tRNA-synth_IIc_core"/>
</dbReference>
<feature type="binding site" evidence="12">
    <location>
        <position position="677"/>
    </location>
    <ligand>
        <name>Zn(2+)</name>
        <dbReference type="ChEBI" id="CHEBI:29105"/>
    </ligand>
</feature>
<dbReference type="PANTHER" id="PTHR11777:SF9">
    <property type="entry name" value="ALANINE--TRNA LIGASE, CYTOPLASMIC"/>
    <property type="match status" value="1"/>
</dbReference>
<comment type="catalytic activity">
    <reaction evidence="12">
        <text>tRNA(Ala) + L-alanine + ATP = L-alanyl-tRNA(Ala) + AMP + diphosphate</text>
        <dbReference type="Rhea" id="RHEA:12540"/>
        <dbReference type="Rhea" id="RHEA-COMP:9657"/>
        <dbReference type="Rhea" id="RHEA-COMP:9923"/>
        <dbReference type="ChEBI" id="CHEBI:30616"/>
        <dbReference type="ChEBI" id="CHEBI:33019"/>
        <dbReference type="ChEBI" id="CHEBI:57972"/>
        <dbReference type="ChEBI" id="CHEBI:78442"/>
        <dbReference type="ChEBI" id="CHEBI:78497"/>
        <dbReference type="ChEBI" id="CHEBI:456215"/>
        <dbReference type="EC" id="6.1.1.7"/>
    </reaction>
</comment>
<dbReference type="Proteomes" id="UP000284407">
    <property type="component" value="Unassembled WGS sequence"/>
</dbReference>
<dbReference type="GO" id="GO:0008270">
    <property type="term" value="F:zinc ion binding"/>
    <property type="evidence" value="ECO:0007669"/>
    <property type="project" value="UniProtKB-UniRule"/>
</dbReference>
<keyword evidence="9 12" id="KW-0694">RNA-binding</keyword>
<name>A0A420DHX9_9RHOB</name>
<dbReference type="RefSeq" id="WP_025062126.1">
    <property type="nucleotide sequence ID" value="NZ_RAQK01000002.1"/>
</dbReference>
<dbReference type="InterPro" id="IPR009000">
    <property type="entry name" value="Transl_B-barrel_sf"/>
</dbReference>
<dbReference type="Gene3D" id="6.10.250.550">
    <property type="match status" value="1"/>
</dbReference>
<evidence type="ECO:0000256" key="12">
    <source>
        <dbReference type="HAMAP-Rule" id="MF_00036"/>
    </source>
</evidence>
<dbReference type="InterPro" id="IPR045864">
    <property type="entry name" value="aa-tRNA-synth_II/BPL/LPL"/>
</dbReference>
<dbReference type="FunFam" id="3.10.310.40:FF:000001">
    <property type="entry name" value="Alanine--tRNA ligase"/>
    <property type="match status" value="1"/>
</dbReference>
<dbReference type="GO" id="GO:0045892">
    <property type="term" value="P:negative regulation of DNA-templated transcription"/>
    <property type="evidence" value="ECO:0007669"/>
    <property type="project" value="TreeGrafter"/>
</dbReference>
<evidence type="ECO:0000256" key="8">
    <source>
        <dbReference type="ARBA" id="ARBA00022840"/>
    </source>
</evidence>
<evidence type="ECO:0000256" key="11">
    <source>
        <dbReference type="ARBA" id="ARBA00023146"/>
    </source>
</evidence>
<keyword evidence="7 12" id="KW-0862">Zinc</keyword>
<dbReference type="Gene3D" id="3.30.980.10">
    <property type="entry name" value="Threonyl-trna Synthetase, Chain A, domain 2"/>
    <property type="match status" value="1"/>
</dbReference>
<dbReference type="InterPro" id="IPR050058">
    <property type="entry name" value="Ala-tRNA_ligase"/>
</dbReference>
<evidence type="ECO:0000256" key="6">
    <source>
        <dbReference type="ARBA" id="ARBA00022741"/>
    </source>
</evidence>
<dbReference type="SUPFAM" id="SSF55681">
    <property type="entry name" value="Class II aaRS and biotin synthetases"/>
    <property type="match status" value="1"/>
</dbReference>
<evidence type="ECO:0000256" key="9">
    <source>
        <dbReference type="ARBA" id="ARBA00022884"/>
    </source>
</evidence>
<dbReference type="SUPFAM" id="SSF50447">
    <property type="entry name" value="Translation proteins"/>
    <property type="match status" value="1"/>
</dbReference>
<proteinExistence type="inferred from homology"/>
<dbReference type="Pfam" id="PF07973">
    <property type="entry name" value="tRNA_SAD"/>
    <property type="match status" value="1"/>
</dbReference>
<dbReference type="InterPro" id="IPR002318">
    <property type="entry name" value="Ala-tRNA-lgiase_IIc"/>
</dbReference>
<feature type="binding site" evidence="12">
    <location>
        <position position="681"/>
    </location>
    <ligand>
        <name>Zn(2+)</name>
        <dbReference type="ChEBI" id="CHEBI:29105"/>
    </ligand>
</feature>
<feature type="binding site" evidence="12">
    <location>
        <position position="563"/>
    </location>
    <ligand>
        <name>Zn(2+)</name>
        <dbReference type="ChEBI" id="CHEBI:29105"/>
    </ligand>
</feature>
<dbReference type="GO" id="GO:0004813">
    <property type="term" value="F:alanine-tRNA ligase activity"/>
    <property type="evidence" value="ECO:0007669"/>
    <property type="project" value="UniProtKB-UniRule"/>
</dbReference>
<keyword evidence="12" id="KW-0963">Cytoplasm</keyword>
<evidence type="ECO:0000256" key="5">
    <source>
        <dbReference type="ARBA" id="ARBA00022723"/>
    </source>
</evidence>
<comment type="subcellular location">
    <subcellularLocation>
        <location evidence="1 12">Cytoplasm</location>
    </subcellularLocation>
</comment>
<keyword evidence="4 12" id="KW-0436">Ligase</keyword>
<dbReference type="Gene3D" id="3.30.930.10">
    <property type="entry name" value="Bira Bifunctional Protein, Domain 2"/>
    <property type="match status" value="1"/>
</dbReference>
<dbReference type="PANTHER" id="PTHR11777">
    <property type="entry name" value="ALANYL-TRNA SYNTHETASE"/>
    <property type="match status" value="1"/>
</dbReference>
<keyword evidence="8 12" id="KW-0067">ATP-binding</keyword>
<evidence type="ECO:0000256" key="3">
    <source>
        <dbReference type="ARBA" id="ARBA00022555"/>
    </source>
</evidence>
<keyword evidence="5 12" id="KW-0479">Metal-binding</keyword>
<dbReference type="SMART" id="SM00863">
    <property type="entry name" value="tRNA_SAD"/>
    <property type="match status" value="1"/>
</dbReference>
<dbReference type="Gene3D" id="2.40.30.130">
    <property type="match status" value="1"/>
</dbReference>
<dbReference type="Gene3D" id="3.10.310.40">
    <property type="match status" value="1"/>
</dbReference>
<dbReference type="FunFam" id="3.30.930.10:FF:000004">
    <property type="entry name" value="Alanine--tRNA ligase"/>
    <property type="match status" value="1"/>
</dbReference>
<dbReference type="CDD" id="cd00673">
    <property type="entry name" value="AlaRS_core"/>
    <property type="match status" value="1"/>
</dbReference>
<dbReference type="AlphaFoldDB" id="A0A420DHX9"/>
<keyword evidence="11 12" id="KW-0030">Aminoacyl-tRNA synthetase</keyword>
<dbReference type="NCBIfam" id="TIGR00344">
    <property type="entry name" value="alaS"/>
    <property type="match status" value="1"/>
</dbReference>
<dbReference type="GO" id="GO:0005524">
    <property type="term" value="F:ATP binding"/>
    <property type="evidence" value="ECO:0007669"/>
    <property type="project" value="UniProtKB-UniRule"/>
</dbReference>
<dbReference type="HAMAP" id="MF_00036_B">
    <property type="entry name" value="Ala_tRNA_synth_B"/>
    <property type="match status" value="1"/>
</dbReference>
<dbReference type="GO" id="GO:0006419">
    <property type="term" value="P:alanyl-tRNA aminoacylation"/>
    <property type="evidence" value="ECO:0007669"/>
    <property type="project" value="UniProtKB-UniRule"/>
</dbReference>
<dbReference type="FunFam" id="3.30.980.10:FF:000004">
    <property type="entry name" value="Alanine--tRNA ligase, cytoplasmic"/>
    <property type="match status" value="1"/>
</dbReference>
<gene>
    <name evidence="12" type="primary">alaS</name>
    <name evidence="14" type="ORF">C8N30_2931</name>
</gene>
<dbReference type="InterPro" id="IPR012947">
    <property type="entry name" value="tRNA_SAD"/>
</dbReference>
<feature type="binding site" evidence="12">
    <location>
        <position position="567"/>
    </location>
    <ligand>
        <name>Zn(2+)</name>
        <dbReference type="ChEBI" id="CHEBI:29105"/>
    </ligand>
</feature>
<dbReference type="InterPro" id="IPR018163">
    <property type="entry name" value="Thr/Ala-tRNA-synth_IIc_edit"/>
</dbReference>
<dbReference type="PRINTS" id="PR00980">
    <property type="entry name" value="TRNASYNTHALA"/>
</dbReference>
<dbReference type="Pfam" id="PF02272">
    <property type="entry name" value="DHHA1"/>
    <property type="match status" value="1"/>
</dbReference>
<evidence type="ECO:0000256" key="1">
    <source>
        <dbReference type="ARBA" id="ARBA00004496"/>
    </source>
</evidence>
<evidence type="ECO:0000256" key="10">
    <source>
        <dbReference type="ARBA" id="ARBA00022917"/>
    </source>
</evidence>
<keyword evidence="6 12" id="KW-0547">Nucleotide-binding</keyword>
<accession>A0A420DHX9</accession>